<organism evidence="3 4">
    <name type="scientific">Actinomadura vinacea</name>
    <dbReference type="NCBI Taxonomy" id="115336"/>
    <lineage>
        <taxon>Bacteria</taxon>
        <taxon>Bacillati</taxon>
        <taxon>Actinomycetota</taxon>
        <taxon>Actinomycetes</taxon>
        <taxon>Streptosporangiales</taxon>
        <taxon>Thermomonosporaceae</taxon>
        <taxon>Actinomadura</taxon>
    </lineage>
</organism>
<accession>A0ABP5VC94</accession>
<dbReference type="PANTHER" id="PTHR34075:SF5">
    <property type="entry name" value="BLR3430 PROTEIN"/>
    <property type="match status" value="1"/>
</dbReference>
<dbReference type="InterPro" id="IPR002878">
    <property type="entry name" value="ChsH2_C"/>
</dbReference>
<dbReference type="Pfam" id="PF01796">
    <property type="entry name" value="OB_ChsH2_C"/>
    <property type="match status" value="1"/>
</dbReference>
<dbReference type="SUPFAM" id="SSF50249">
    <property type="entry name" value="Nucleic acid-binding proteins"/>
    <property type="match status" value="1"/>
</dbReference>
<sequence>MIERPQPKVTPDAEAYWELVREHGTRSVQRCSDCGSVQFYPRLLCVACGGPVEQAPVSGRGSIYSFTVVHRPPAGFAELAPYAVALVDLDEGTRAMGRVVTDDLESVRIGARVVTIIERTDEGEALPQFALADAGY</sequence>
<dbReference type="Proteomes" id="UP001501231">
    <property type="component" value="Unassembled WGS sequence"/>
</dbReference>
<dbReference type="InterPro" id="IPR022002">
    <property type="entry name" value="ChsH2_Znr"/>
</dbReference>
<evidence type="ECO:0000313" key="4">
    <source>
        <dbReference type="Proteomes" id="UP001501231"/>
    </source>
</evidence>
<dbReference type="EMBL" id="BAAARW010000001">
    <property type="protein sequence ID" value="GAA2399253.1"/>
    <property type="molecule type" value="Genomic_DNA"/>
</dbReference>
<proteinExistence type="predicted"/>
<evidence type="ECO:0000259" key="1">
    <source>
        <dbReference type="Pfam" id="PF01796"/>
    </source>
</evidence>
<keyword evidence="4" id="KW-1185">Reference proteome</keyword>
<feature type="domain" description="ChsH2 rubredoxin-like zinc ribbon" evidence="2">
    <location>
        <begin position="28"/>
        <end position="51"/>
    </location>
</feature>
<reference evidence="4" key="1">
    <citation type="journal article" date="2019" name="Int. J. Syst. Evol. Microbiol.">
        <title>The Global Catalogue of Microorganisms (GCM) 10K type strain sequencing project: providing services to taxonomists for standard genome sequencing and annotation.</title>
        <authorList>
            <consortium name="The Broad Institute Genomics Platform"/>
            <consortium name="The Broad Institute Genome Sequencing Center for Infectious Disease"/>
            <person name="Wu L."/>
            <person name="Ma J."/>
        </authorList>
    </citation>
    <scope>NUCLEOTIDE SEQUENCE [LARGE SCALE GENOMIC DNA]</scope>
    <source>
        <strain evidence="4">JCM 3325</strain>
    </source>
</reference>
<protein>
    <submittedName>
        <fullName evidence="3">Zn-ribbon domain-containing OB-fold protein</fullName>
    </submittedName>
</protein>
<dbReference type="InterPro" id="IPR012340">
    <property type="entry name" value="NA-bd_OB-fold"/>
</dbReference>
<dbReference type="PANTHER" id="PTHR34075">
    <property type="entry name" value="BLR3430 PROTEIN"/>
    <property type="match status" value="1"/>
</dbReference>
<feature type="domain" description="ChsH2 C-terminal OB-fold" evidence="1">
    <location>
        <begin position="56"/>
        <end position="113"/>
    </location>
</feature>
<name>A0ABP5VC94_9ACTN</name>
<gene>
    <name evidence="3" type="ORF">GCM10010191_02640</name>
</gene>
<dbReference type="RefSeq" id="WP_344586390.1">
    <property type="nucleotide sequence ID" value="NZ_BAAARW010000001.1"/>
</dbReference>
<dbReference type="Pfam" id="PF12172">
    <property type="entry name" value="zf-ChsH2"/>
    <property type="match status" value="1"/>
</dbReference>
<evidence type="ECO:0000313" key="3">
    <source>
        <dbReference type="EMBL" id="GAA2399253.1"/>
    </source>
</evidence>
<dbReference type="InterPro" id="IPR052513">
    <property type="entry name" value="Thioester_dehydratase-like"/>
</dbReference>
<comment type="caution">
    <text evidence="3">The sequence shown here is derived from an EMBL/GenBank/DDBJ whole genome shotgun (WGS) entry which is preliminary data.</text>
</comment>
<evidence type="ECO:0000259" key="2">
    <source>
        <dbReference type="Pfam" id="PF12172"/>
    </source>
</evidence>